<keyword evidence="2" id="KW-1185">Reference proteome</keyword>
<sequence length="66" mass="7789">MSVSRSLFDERDETLDALEESLIAVNLPGRHPLHLSDKERFPVLMSEHYSALRDPLYDSDERVFWR</sequence>
<dbReference type="AlphaFoldDB" id="A0A1W6B9X1"/>
<name>A0A1W6B9X1_9GAMM</name>
<dbReference type="OrthoDB" id="6543495at2"/>
<dbReference type="KEGG" id="palh:B1H58_18680"/>
<organism evidence="1 2">
    <name type="scientific">Pantoea alhagi</name>
    <dbReference type="NCBI Taxonomy" id="1891675"/>
    <lineage>
        <taxon>Bacteria</taxon>
        <taxon>Pseudomonadati</taxon>
        <taxon>Pseudomonadota</taxon>
        <taxon>Gammaproteobacteria</taxon>
        <taxon>Enterobacterales</taxon>
        <taxon>Erwiniaceae</taxon>
        <taxon>Pantoea</taxon>
    </lineage>
</organism>
<dbReference type="EMBL" id="CP019706">
    <property type="protein sequence ID" value="ARJ43874.1"/>
    <property type="molecule type" value="Genomic_DNA"/>
</dbReference>
<proteinExistence type="predicted"/>
<dbReference type="RefSeq" id="WP_085071920.1">
    <property type="nucleotide sequence ID" value="NZ_CP019706.1"/>
</dbReference>
<reference evidence="1 2" key="1">
    <citation type="submission" date="2017-02" db="EMBL/GenBank/DDBJ databases">
        <title>Complete genome sequence of the drought resistance-promoting endophyte Pantoea alhagi LTYR-11Z.</title>
        <authorList>
            <person name="Zhang L."/>
        </authorList>
    </citation>
    <scope>NUCLEOTIDE SEQUENCE [LARGE SCALE GENOMIC DNA]</scope>
    <source>
        <strain evidence="1 2">LTYR-11Z</strain>
    </source>
</reference>
<dbReference type="Proteomes" id="UP000192900">
    <property type="component" value="Chromosome"/>
</dbReference>
<evidence type="ECO:0000313" key="2">
    <source>
        <dbReference type="Proteomes" id="UP000192900"/>
    </source>
</evidence>
<protein>
    <submittedName>
        <fullName evidence="1">Uncharacterized protein</fullName>
    </submittedName>
</protein>
<accession>A0A1W6B9X1</accession>
<evidence type="ECO:0000313" key="1">
    <source>
        <dbReference type="EMBL" id="ARJ43874.1"/>
    </source>
</evidence>
<gene>
    <name evidence="1" type="ORF">B1H58_18680</name>
</gene>